<accession>A0A382KLF0</accession>
<reference evidence="1" key="1">
    <citation type="submission" date="2018-05" db="EMBL/GenBank/DDBJ databases">
        <authorList>
            <person name="Lanie J.A."/>
            <person name="Ng W.-L."/>
            <person name="Kazmierczak K.M."/>
            <person name="Andrzejewski T.M."/>
            <person name="Davidsen T.M."/>
            <person name="Wayne K.J."/>
            <person name="Tettelin H."/>
            <person name="Glass J.I."/>
            <person name="Rusch D."/>
            <person name="Podicherti R."/>
            <person name="Tsui H.-C.T."/>
            <person name="Winkler M.E."/>
        </authorList>
    </citation>
    <scope>NUCLEOTIDE SEQUENCE</scope>
</reference>
<gene>
    <name evidence="1" type="ORF">METZ01_LOCUS277127</name>
</gene>
<dbReference type="AlphaFoldDB" id="A0A382KLF0"/>
<dbReference type="EMBL" id="UINC01080900">
    <property type="protein sequence ID" value="SVC24273.1"/>
    <property type="molecule type" value="Genomic_DNA"/>
</dbReference>
<name>A0A382KLF0_9ZZZZ</name>
<proteinExistence type="predicted"/>
<sequence>MSSFLFQGASSLKYLFASNDLSTINLTYSFNCWLSIKDLILLILLLKEFKIFKSSGLKSISFGT</sequence>
<feature type="non-terminal residue" evidence="1">
    <location>
        <position position="64"/>
    </location>
</feature>
<organism evidence="1">
    <name type="scientific">marine metagenome</name>
    <dbReference type="NCBI Taxonomy" id="408172"/>
    <lineage>
        <taxon>unclassified sequences</taxon>
        <taxon>metagenomes</taxon>
        <taxon>ecological metagenomes</taxon>
    </lineage>
</organism>
<protein>
    <submittedName>
        <fullName evidence="1">Uncharacterized protein</fullName>
    </submittedName>
</protein>
<evidence type="ECO:0000313" key="1">
    <source>
        <dbReference type="EMBL" id="SVC24273.1"/>
    </source>
</evidence>